<dbReference type="InterPro" id="IPR003317">
    <property type="entry name" value="Cyt-d_oxidase_su2"/>
</dbReference>
<keyword evidence="5 7" id="KW-1133">Transmembrane helix</keyword>
<evidence type="ECO:0000256" key="7">
    <source>
        <dbReference type="SAM" id="Phobius"/>
    </source>
</evidence>
<evidence type="ECO:0000256" key="3">
    <source>
        <dbReference type="ARBA" id="ARBA00022475"/>
    </source>
</evidence>
<evidence type="ECO:0000256" key="5">
    <source>
        <dbReference type="ARBA" id="ARBA00022989"/>
    </source>
</evidence>
<dbReference type="Pfam" id="PF02322">
    <property type="entry name" value="Cyt_bd_oxida_II"/>
    <property type="match status" value="1"/>
</dbReference>
<dbReference type="Proteomes" id="UP001165136">
    <property type="component" value="Unassembled WGS sequence"/>
</dbReference>
<keyword evidence="3" id="KW-1003">Cell membrane</keyword>
<feature type="transmembrane region" description="Helical" evidence="7">
    <location>
        <begin position="6"/>
        <end position="31"/>
    </location>
</feature>
<evidence type="ECO:0000256" key="2">
    <source>
        <dbReference type="ARBA" id="ARBA00007543"/>
    </source>
</evidence>
<feature type="transmembrane region" description="Helical" evidence="7">
    <location>
        <begin position="81"/>
        <end position="100"/>
    </location>
</feature>
<gene>
    <name evidence="8" type="primary">cydB</name>
    <name evidence="8" type="ORF">Atai01_64890</name>
</gene>
<protein>
    <submittedName>
        <fullName evidence="8">Cytochrome bd oxidase subunit II</fullName>
    </submittedName>
</protein>
<feature type="transmembrane region" description="Helical" evidence="7">
    <location>
        <begin position="155"/>
        <end position="179"/>
    </location>
</feature>
<keyword evidence="6 7" id="KW-0472">Membrane</keyword>
<proteinExistence type="inferred from homology"/>
<dbReference type="NCBIfam" id="TIGR00203">
    <property type="entry name" value="cydB"/>
    <property type="match status" value="1"/>
</dbReference>
<comment type="similarity">
    <text evidence="2">Belongs to the cytochrome ubiquinol oxidase subunit 2 family.</text>
</comment>
<comment type="subcellular location">
    <subcellularLocation>
        <location evidence="1">Cell membrane</location>
        <topology evidence="1">Multi-pass membrane protein</topology>
    </subcellularLocation>
</comment>
<comment type="caution">
    <text evidence="8">The sequence shown here is derived from an EMBL/GenBank/DDBJ whole genome shotgun (WGS) entry which is preliminary data.</text>
</comment>
<dbReference type="EMBL" id="BSTI01000019">
    <property type="protein sequence ID" value="GLY69870.1"/>
    <property type="molecule type" value="Genomic_DNA"/>
</dbReference>
<organism evidence="8 9">
    <name type="scientific">Amycolatopsis taiwanensis</name>
    <dbReference type="NCBI Taxonomy" id="342230"/>
    <lineage>
        <taxon>Bacteria</taxon>
        <taxon>Bacillati</taxon>
        <taxon>Actinomycetota</taxon>
        <taxon>Actinomycetes</taxon>
        <taxon>Pseudonocardiales</taxon>
        <taxon>Pseudonocardiaceae</taxon>
        <taxon>Amycolatopsis</taxon>
    </lineage>
</organism>
<dbReference type="PANTHER" id="PTHR43141">
    <property type="entry name" value="CYTOCHROME BD2 SUBUNIT II"/>
    <property type="match status" value="1"/>
</dbReference>
<sequence length="335" mass="34766">MEILWSGALGLLLTGYFALAGYDYGVGMLASRLGRDEAGRRRVLGALGPFFLGNEVWLVAAVGVLFGAFPHLEGTVLAGGYLLVVTLLLGLVAFTAAVQLRSRRPDARRGGWDALITGGALVTTVSWGMLIGNLVQGFPLDASGKPDGELTSLLSPYALLFGAGFVALLALHGAVFLTVRGDDTVRKPARRIALALVPPSVLFVLIATGWAAVAGVPGSTGVTPLIGFGGALLAVATLLGVRLALRAGRFRVALAATMLTAALPVLVAGSLRLPTVLVSTSEDYRLALDTAAAPPSTLALLTTIGGPAILLVIVVQWLTWRANRHPVGPRTLLHF</sequence>
<dbReference type="GO" id="GO:0019646">
    <property type="term" value="P:aerobic electron transport chain"/>
    <property type="evidence" value="ECO:0007669"/>
    <property type="project" value="TreeGrafter"/>
</dbReference>
<feature type="transmembrane region" description="Helical" evidence="7">
    <location>
        <begin position="112"/>
        <end position="135"/>
    </location>
</feature>
<evidence type="ECO:0000256" key="4">
    <source>
        <dbReference type="ARBA" id="ARBA00022692"/>
    </source>
</evidence>
<feature type="transmembrane region" description="Helical" evidence="7">
    <location>
        <begin position="298"/>
        <end position="320"/>
    </location>
</feature>
<accession>A0A9W6R7U4</accession>
<evidence type="ECO:0000256" key="6">
    <source>
        <dbReference type="ARBA" id="ARBA00023136"/>
    </source>
</evidence>
<keyword evidence="4 7" id="KW-0812">Transmembrane</keyword>
<dbReference type="AlphaFoldDB" id="A0A9W6R7U4"/>
<evidence type="ECO:0000256" key="1">
    <source>
        <dbReference type="ARBA" id="ARBA00004651"/>
    </source>
</evidence>
<dbReference type="GO" id="GO:0009055">
    <property type="term" value="F:electron transfer activity"/>
    <property type="evidence" value="ECO:0007669"/>
    <property type="project" value="TreeGrafter"/>
</dbReference>
<feature type="transmembrane region" description="Helical" evidence="7">
    <location>
        <begin position="191"/>
        <end position="213"/>
    </location>
</feature>
<feature type="transmembrane region" description="Helical" evidence="7">
    <location>
        <begin position="225"/>
        <end position="245"/>
    </location>
</feature>
<name>A0A9W6R7U4_9PSEU</name>
<feature type="transmembrane region" description="Helical" evidence="7">
    <location>
        <begin position="252"/>
        <end position="278"/>
    </location>
</feature>
<dbReference type="GO" id="GO:0070069">
    <property type="term" value="C:cytochrome complex"/>
    <property type="evidence" value="ECO:0007669"/>
    <property type="project" value="TreeGrafter"/>
</dbReference>
<feature type="transmembrane region" description="Helical" evidence="7">
    <location>
        <begin position="43"/>
        <end position="69"/>
    </location>
</feature>
<dbReference type="GO" id="GO:0016682">
    <property type="term" value="F:oxidoreductase activity, acting on diphenols and related substances as donors, oxygen as acceptor"/>
    <property type="evidence" value="ECO:0007669"/>
    <property type="project" value="TreeGrafter"/>
</dbReference>
<keyword evidence="9" id="KW-1185">Reference proteome</keyword>
<reference evidence="8" key="1">
    <citation type="submission" date="2023-03" db="EMBL/GenBank/DDBJ databases">
        <title>Amycolatopsis taiwanensis NBRC 103393.</title>
        <authorList>
            <person name="Ichikawa N."/>
            <person name="Sato H."/>
            <person name="Tonouchi N."/>
        </authorList>
    </citation>
    <scope>NUCLEOTIDE SEQUENCE</scope>
    <source>
        <strain evidence="8">NBRC 103393</strain>
    </source>
</reference>
<dbReference type="RefSeq" id="WP_285489259.1">
    <property type="nucleotide sequence ID" value="NZ_BSTI01000019.1"/>
</dbReference>
<evidence type="ECO:0000313" key="9">
    <source>
        <dbReference type="Proteomes" id="UP001165136"/>
    </source>
</evidence>
<dbReference type="GO" id="GO:0005886">
    <property type="term" value="C:plasma membrane"/>
    <property type="evidence" value="ECO:0007669"/>
    <property type="project" value="UniProtKB-SubCell"/>
</dbReference>
<evidence type="ECO:0000313" key="8">
    <source>
        <dbReference type="EMBL" id="GLY69870.1"/>
    </source>
</evidence>
<dbReference type="PANTHER" id="PTHR43141:SF4">
    <property type="entry name" value="CYTOCHROME BD2 SUBUNIT II"/>
    <property type="match status" value="1"/>
</dbReference>